<dbReference type="GO" id="GO:0005576">
    <property type="term" value="C:extracellular region"/>
    <property type="evidence" value="ECO:0007669"/>
    <property type="project" value="UniProtKB-SubCell"/>
</dbReference>
<reference evidence="8" key="1">
    <citation type="submission" date="2025-08" db="UniProtKB">
        <authorList>
            <consortium name="RefSeq"/>
        </authorList>
    </citation>
    <scope>IDENTIFICATION</scope>
    <source>
        <tissue evidence="8">Fruit stalk</tissue>
    </source>
</reference>
<proteinExistence type="inferred from homology"/>
<sequence>MSCVCRNMFFLLVLAMIAISPSISSSSEPGKEHTLIFEMYKTWHVHAVNGMSQNEILFLHCKSGDNDLGIRNLTVGTEFDWKFKPQIFGKTLFWCYMASDHGHASFNVFWNDDDLFYRCAWKNCIWIAKDDGIYLKNIPQKYDEFRHKWEPGRLLDANSTVLLQLTQFNANSLSTKSPLNASSKNLNVYFLNDY</sequence>
<accession>A0A6P5XJA0</accession>
<evidence type="ECO:0000256" key="4">
    <source>
        <dbReference type="ARBA" id="ARBA00022525"/>
    </source>
</evidence>
<dbReference type="Proteomes" id="UP000515121">
    <property type="component" value="Unplaced"/>
</dbReference>
<evidence type="ECO:0000313" key="8">
    <source>
        <dbReference type="RefSeq" id="XP_022727882.1"/>
    </source>
</evidence>
<keyword evidence="3 6" id="KW-0713">Self-incompatibility</keyword>
<evidence type="ECO:0000256" key="1">
    <source>
        <dbReference type="ARBA" id="ARBA00004613"/>
    </source>
</evidence>
<evidence type="ECO:0000256" key="5">
    <source>
        <dbReference type="ARBA" id="ARBA00022729"/>
    </source>
</evidence>
<evidence type="ECO:0000313" key="7">
    <source>
        <dbReference type="Proteomes" id="UP000515121"/>
    </source>
</evidence>
<evidence type="ECO:0000256" key="3">
    <source>
        <dbReference type="ARBA" id="ARBA00022471"/>
    </source>
</evidence>
<keyword evidence="4 6" id="KW-0964">Secreted</keyword>
<dbReference type="PANTHER" id="PTHR31232">
    <property type="match status" value="1"/>
</dbReference>
<dbReference type="OrthoDB" id="1727555at2759"/>
<dbReference type="KEGG" id="dzi:111283575"/>
<evidence type="ECO:0000256" key="6">
    <source>
        <dbReference type="RuleBase" id="RU367044"/>
    </source>
</evidence>
<dbReference type="Pfam" id="PF05938">
    <property type="entry name" value="Self-incomp_S1"/>
    <property type="match status" value="1"/>
</dbReference>
<keyword evidence="5 6" id="KW-0732">Signal</keyword>
<evidence type="ECO:0000256" key="2">
    <source>
        <dbReference type="ARBA" id="ARBA00005581"/>
    </source>
</evidence>
<comment type="subcellular location">
    <subcellularLocation>
        <location evidence="1 6">Secreted</location>
    </subcellularLocation>
</comment>
<dbReference type="GO" id="GO:0060320">
    <property type="term" value="P:rejection of self pollen"/>
    <property type="evidence" value="ECO:0007669"/>
    <property type="project" value="UniProtKB-KW"/>
</dbReference>
<dbReference type="AlphaFoldDB" id="A0A6P5XJA0"/>
<name>A0A6P5XJA0_DURZI</name>
<feature type="chain" id="PRO_5028511018" description="S-protein homolog" evidence="6">
    <location>
        <begin position="27"/>
        <end position="194"/>
    </location>
</feature>
<dbReference type="GeneID" id="111283575"/>
<comment type="similarity">
    <text evidence="2 6">Belongs to the plant self-incompatibility (S1) protein family.</text>
</comment>
<dbReference type="PANTHER" id="PTHR31232:SF60">
    <property type="entry name" value="S-PROTEIN HOMOLOG"/>
    <property type="match status" value="1"/>
</dbReference>
<gene>
    <name evidence="8" type="primary">LOC111283575</name>
</gene>
<keyword evidence="7" id="KW-1185">Reference proteome</keyword>
<dbReference type="RefSeq" id="XP_022727882.1">
    <property type="nucleotide sequence ID" value="XM_022872147.1"/>
</dbReference>
<dbReference type="InterPro" id="IPR010264">
    <property type="entry name" value="Self-incomp_S1"/>
</dbReference>
<organism evidence="7 8">
    <name type="scientific">Durio zibethinus</name>
    <name type="common">Durian</name>
    <dbReference type="NCBI Taxonomy" id="66656"/>
    <lineage>
        <taxon>Eukaryota</taxon>
        <taxon>Viridiplantae</taxon>
        <taxon>Streptophyta</taxon>
        <taxon>Embryophyta</taxon>
        <taxon>Tracheophyta</taxon>
        <taxon>Spermatophyta</taxon>
        <taxon>Magnoliopsida</taxon>
        <taxon>eudicotyledons</taxon>
        <taxon>Gunneridae</taxon>
        <taxon>Pentapetalae</taxon>
        <taxon>rosids</taxon>
        <taxon>malvids</taxon>
        <taxon>Malvales</taxon>
        <taxon>Malvaceae</taxon>
        <taxon>Helicteroideae</taxon>
        <taxon>Durio</taxon>
    </lineage>
</organism>
<feature type="signal peptide" evidence="6">
    <location>
        <begin position="1"/>
        <end position="26"/>
    </location>
</feature>
<protein>
    <recommendedName>
        <fullName evidence="6">S-protein homolog</fullName>
    </recommendedName>
</protein>